<protein>
    <submittedName>
        <fullName evidence="2">Uncharacterized protein</fullName>
    </submittedName>
</protein>
<accession>A0AAV7V1F7</accession>
<name>A0AAV7V1F7_PLEWA</name>
<feature type="compositionally biased region" description="Basic and acidic residues" evidence="1">
    <location>
        <begin position="147"/>
        <end position="159"/>
    </location>
</feature>
<dbReference type="EMBL" id="JANPWB010000004">
    <property type="protein sequence ID" value="KAJ1194190.1"/>
    <property type="molecule type" value="Genomic_DNA"/>
</dbReference>
<evidence type="ECO:0000313" key="2">
    <source>
        <dbReference type="EMBL" id="KAJ1194190.1"/>
    </source>
</evidence>
<sequence length="203" mass="23774">MRGRTPMSKDNVGWLTAAKRVEWSPEEVKTNIEKAQDKYKKYYDDIHKCKEVKLCVGDVVRVKSNKHIIKGQSKFSFPMRVIAVYNNSARLDDGKVWHVSALSLCKSTRVVLGTDSRTEIPRSHMWKEWLEEKNEGREELVHQCQHRVDSESTDDRHLPSNDLRSSNRSRDFSDLEGICCRSGRWSRFGRRIVKPKKLKDYYS</sequence>
<evidence type="ECO:0000313" key="3">
    <source>
        <dbReference type="Proteomes" id="UP001066276"/>
    </source>
</evidence>
<proteinExistence type="predicted"/>
<comment type="caution">
    <text evidence="2">The sequence shown here is derived from an EMBL/GenBank/DDBJ whole genome shotgun (WGS) entry which is preliminary data.</text>
</comment>
<dbReference type="AlphaFoldDB" id="A0AAV7V1F7"/>
<feature type="region of interest" description="Disordered" evidence="1">
    <location>
        <begin position="147"/>
        <end position="170"/>
    </location>
</feature>
<organism evidence="2 3">
    <name type="scientific">Pleurodeles waltl</name>
    <name type="common">Iberian ribbed newt</name>
    <dbReference type="NCBI Taxonomy" id="8319"/>
    <lineage>
        <taxon>Eukaryota</taxon>
        <taxon>Metazoa</taxon>
        <taxon>Chordata</taxon>
        <taxon>Craniata</taxon>
        <taxon>Vertebrata</taxon>
        <taxon>Euteleostomi</taxon>
        <taxon>Amphibia</taxon>
        <taxon>Batrachia</taxon>
        <taxon>Caudata</taxon>
        <taxon>Salamandroidea</taxon>
        <taxon>Salamandridae</taxon>
        <taxon>Pleurodelinae</taxon>
        <taxon>Pleurodeles</taxon>
    </lineage>
</organism>
<dbReference type="Proteomes" id="UP001066276">
    <property type="component" value="Chromosome 2_2"/>
</dbReference>
<gene>
    <name evidence="2" type="ORF">NDU88_003485</name>
</gene>
<evidence type="ECO:0000256" key="1">
    <source>
        <dbReference type="SAM" id="MobiDB-lite"/>
    </source>
</evidence>
<reference evidence="2" key="1">
    <citation type="journal article" date="2022" name="bioRxiv">
        <title>Sequencing and chromosome-scale assembly of the giantPleurodeles waltlgenome.</title>
        <authorList>
            <person name="Brown T."/>
            <person name="Elewa A."/>
            <person name="Iarovenko S."/>
            <person name="Subramanian E."/>
            <person name="Araus A.J."/>
            <person name="Petzold A."/>
            <person name="Susuki M."/>
            <person name="Suzuki K.-i.T."/>
            <person name="Hayashi T."/>
            <person name="Toyoda A."/>
            <person name="Oliveira C."/>
            <person name="Osipova E."/>
            <person name="Leigh N.D."/>
            <person name="Simon A."/>
            <person name="Yun M.H."/>
        </authorList>
    </citation>
    <scope>NUCLEOTIDE SEQUENCE</scope>
    <source>
        <strain evidence="2">20211129_DDA</strain>
        <tissue evidence="2">Liver</tissue>
    </source>
</reference>
<keyword evidence="3" id="KW-1185">Reference proteome</keyword>